<dbReference type="GO" id="GO:0030266">
    <property type="term" value="F:quinate 3-dehydrogenase (NAD+) activity"/>
    <property type="evidence" value="ECO:0007669"/>
    <property type="project" value="UniProtKB-EC"/>
</dbReference>
<dbReference type="GO" id="GO:0050661">
    <property type="term" value="F:NADP binding"/>
    <property type="evidence" value="ECO:0007669"/>
    <property type="project" value="InterPro"/>
</dbReference>
<sequence>MNVEKRISGSTRLLSLIGTPVDHSKSPIMYNYSFQKAGLDYAYLAFDIPVSKVADAIAAIKTFNLRGSNVTMPCKSEVLKYMDELSPAARMIGAVNTIINEDGKLTGHITDGLGFASNLRDSGVDMAGKKMTIIGAGGAATAIQVQCALDGAKEIAIFNIKDDFYEKAKQTIASIKQEVPDCIVHIYDLNDAAKLHEEIATSDILVNATLVGMHPHENETPVKDTTVFRKDLIVTDVVYNPKKTRLLLDAEAAGSKTIGGLGMLLWQGAEAYKLFTGKDMPVSEVKDLYFN</sequence>
<evidence type="ECO:0000256" key="8">
    <source>
        <dbReference type="ARBA" id="ARBA00060613"/>
    </source>
</evidence>
<dbReference type="Proteomes" id="UP000003597">
    <property type="component" value="Unassembled WGS sequence"/>
</dbReference>
<dbReference type="CDD" id="cd01065">
    <property type="entry name" value="NAD_bind_Shikimate_DH"/>
    <property type="match status" value="1"/>
</dbReference>
<keyword evidence="3 9" id="KW-0521">NADP</keyword>
<feature type="domain" description="SDH C-terminal" evidence="11">
    <location>
        <begin position="260"/>
        <end position="286"/>
    </location>
</feature>
<keyword evidence="2 9" id="KW-0028">Amino-acid biosynthesis</keyword>
<gene>
    <name evidence="9" type="primary">aroE</name>
    <name evidence="12" type="ORF">HMPREF0557_00705</name>
</gene>
<dbReference type="InterPro" id="IPR011342">
    <property type="entry name" value="Shikimate_DH"/>
</dbReference>
<feature type="active site" description="Proton acceptor" evidence="9">
    <location>
        <position position="75"/>
    </location>
</feature>
<feature type="binding site" evidence="9">
    <location>
        <begin position="24"/>
        <end position="26"/>
    </location>
    <ligand>
        <name>shikimate</name>
        <dbReference type="ChEBI" id="CHEBI:36208"/>
    </ligand>
</feature>
<dbReference type="GO" id="GO:0019632">
    <property type="term" value="P:shikimate metabolic process"/>
    <property type="evidence" value="ECO:0007669"/>
    <property type="project" value="InterPro"/>
</dbReference>
<evidence type="ECO:0000256" key="7">
    <source>
        <dbReference type="ARBA" id="ARBA00052329"/>
    </source>
</evidence>
<dbReference type="InterPro" id="IPR013708">
    <property type="entry name" value="Shikimate_DH-bd_N"/>
</dbReference>
<dbReference type="InterPro" id="IPR022893">
    <property type="entry name" value="Shikimate_DH_fam"/>
</dbReference>
<dbReference type="EMBL" id="AGCN01000014">
    <property type="protein sequence ID" value="EHN62151.1"/>
    <property type="molecule type" value="Genomic_DNA"/>
</dbReference>
<feature type="binding site" evidence="9">
    <location>
        <position position="111"/>
    </location>
    <ligand>
        <name>shikimate</name>
        <dbReference type="ChEBI" id="CHEBI:36208"/>
    </ligand>
</feature>
<dbReference type="SUPFAM" id="SSF51735">
    <property type="entry name" value="NAD(P)-binding Rossmann-fold domains"/>
    <property type="match status" value="1"/>
</dbReference>
<dbReference type="GO" id="GO:0009073">
    <property type="term" value="P:aromatic amino acid family biosynthetic process"/>
    <property type="evidence" value="ECO:0007669"/>
    <property type="project" value="UniProtKB-KW"/>
</dbReference>
<evidence type="ECO:0000256" key="9">
    <source>
        <dbReference type="HAMAP-Rule" id="MF_00222"/>
    </source>
</evidence>
<organism evidence="12 13">
    <name type="scientific">Listeria innocua ATCC 33091</name>
    <dbReference type="NCBI Taxonomy" id="1002366"/>
    <lineage>
        <taxon>Bacteria</taxon>
        <taxon>Bacillati</taxon>
        <taxon>Bacillota</taxon>
        <taxon>Bacilli</taxon>
        <taxon>Bacillales</taxon>
        <taxon>Listeriaceae</taxon>
        <taxon>Listeria</taxon>
    </lineage>
</organism>
<dbReference type="FunFam" id="3.40.50.720:FF:000086">
    <property type="entry name" value="Quinate/shikimate dehydrogenase"/>
    <property type="match status" value="1"/>
</dbReference>
<feature type="binding site" evidence="9">
    <location>
        <position position="267"/>
    </location>
    <ligand>
        <name>shikimate</name>
        <dbReference type="ChEBI" id="CHEBI:36208"/>
    </ligand>
</feature>
<evidence type="ECO:0000256" key="4">
    <source>
        <dbReference type="ARBA" id="ARBA00023002"/>
    </source>
</evidence>
<comment type="subunit">
    <text evidence="9">Homodimer.</text>
</comment>
<protein>
    <recommendedName>
        <fullName evidence="9">Shikimate dehydrogenase (NADP(+))</fullName>
        <shortName evidence="9">SDH</shortName>
        <ecNumber evidence="9">1.1.1.25</ecNumber>
    </recommendedName>
</protein>
<dbReference type="Pfam" id="PF08501">
    <property type="entry name" value="Shikimate_dh_N"/>
    <property type="match status" value="1"/>
</dbReference>
<evidence type="ECO:0000256" key="1">
    <source>
        <dbReference type="ARBA" id="ARBA00004871"/>
    </source>
</evidence>
<evidence type="ECO:0000256" key="5">
    <source>
        <dbReference type="ARBA" id="ARBA00023141"/>
    </source>
</evidence>
<dbReference type="PANTHER" id="PTHR21089">
    <property type="entry name" value="SHIKIMATE DEHYDROGENASE"/>
    <property type="match status" value="1"/>
</dbReference>
<comment type="pathway">
    <text evidence="8">Aromatic compound metabolism; 3,4-dihydroxybenzoate biosynthesis; 3-dehydroquinate from D-quinate (NAD(+) route).</text>
</comment>
<dbReference type="FunFam" id="3.40.50.10860:FF:000004">
    <property type="entry name" value="Quinate/shikimate dehydrogenase"/>
    <property type="match status" value="1"/>
</dbReference>
<dbReference type="PANTHER" id="PTHR21089:SF1">
    <property type="entry name" value="BIFUNCTIONAL 3-DEHYDROQUINATE DEHYDRATASE_SHIKIMATE DEHYDROGENASE, CHLOROPLASTIC"/>
    <property type="match status" value="1"/>
</dbReference>
<keyword evidence="4 9" id="KW-0560">Oxidoreductase</keyword>
<evidence type="ECO:0000259" key="11">
    <source>
        <dbReference type="Pfam" id="PF18317"/>
    </source>
</evidence>
<name>A0AB72ZC73_LISIO</name>
<dbReference type="GO" id="GO:0004764">
    <property type="term" value="F:shikimate 3-dehydrogenase (NADP+) activity"/>
    <property type="evidence" value="ECO:0007669"/>
    <property type="project" value="UniProtKB-UniRule"/>
</dbReference>
<reference evidence="12 13" key="1">
    <citation type="submission" date="2011-08" db="EMBL/GenBank/DDBJ databases">
        <authorList>
            <person name="Weinstock G."/>
            <person name="Sodergren E."/>
            <person name="Clifton S."/>
            <person name="Fulton L."/>
            <person name="Fulton B."/>
            <person name="Courtney L."/>
            <person name="Fronick C."/>
            <person name="Harrison M."/>
            <person name="Strong C."/>
            <person name="Farmer C."/>
            <person name="Delahaunty K."/>
            <person name="Markovic C."/>
            <person name="Hall O."/>
            <person name="Minx P."/>
            <person name="Tomlinson C."/>
            <person name="Mitreva M."/>
            <person name="Hou S."/>
            <person name="Chen J."/>
            <person name="Wollam A."/>
            <person name="Pepin K.H."/>
            <person name="Johnson M."/>
            <person name="Bhonagiri V."/>
            <person name="Zhang X."/>
            <person name="Suruliraj S."/>
            <person name="Warren W."/>
            <person name="Chinwalla A."/>
            <person name="Mardis E.R."/>
            <person name="Wilson R.K."/>
        </authorList>
    </citation>
    <scope>NUCLEOTIDE SEQUENCE [LARGE SCALE GENOMIC DNA]</scope>
    <source>
        <strain evidence="12 13">ATCC 33091</strain>
    </source>
</reference>
<feature type="binding site" evidence="9">
    <location>
        <begin position="135"/>
        <end position="139"/>
    </location>
    <ligand>
        <name>NADP(+)</name>
        <dbReference type="ChEBI" id="CHEBI:58349"/>
    </ligand>
</feature>
<evidence type="ECO:0000313" key="12">
    <source>
        <dbReference type="EMBL" id="EHN62151.1"/>
    </source>
</evidence>
<feature type="binding site" evidence="9">
    <location>
        <position position="71"/>
    </location>
    <ligand>
        <name>shikimate</name>
        <dbReference type="ChEBI" id="CHEBI:36208"/>
    </ligand>
</feature>
<evidence type="ECO:0000313" key="13">
    <source>
        <dbReference type="Proteomes" id="UP000003597"/>
    </source>
</evidence>
<accession>A0AB72ZC73</accession>
<evidence type="ECO:0000259" key="10">
    <source>
        <dbReference type="Pfam" id="PF08501"/>
    </source>
</evidence>
<feature type="binding site" evidence="9">
    <location>
        <position position="260"/>
    </location>
    <ligand>
        <name>NADP(+)</name>
        <dbReference type="ChEBI" id="CHEBI:58349"/>
    </ligand>
</feature>
<dbReference type="Gene3D" id="3.40.50.10860">
    <property type="entry name" value="Leucine Dehydrogenase, chain A, domain 1"/>
    <property type="match status" value="1"/>
</dbReference>
<dbReference type="EC" id="1.1.1.25" evidence="9"/>
<dbReference type="Gene3D" id="3.40.50.720">
    <property type="entry name" value="NAD(P)-binding Rossmann-like Domain"/>
    <property type="match status" value="1"/>
</dbReference>
<dbReference type="InterPro" id="IPR041121">
    <property type="entry name" value="SDH_C"/>
</dbReference>
<dbReference type="InterPro" id="IPR036291">
    <property type="entry name" value="NAD(P)-bd_dom_sf"/>
</dbReference>
<comment type="similarity">
    <text evidence="9">Belongs to the shikimate dehydrogenase family.</text>
</comment>
<comment type="catalytic activity">
    <reaction evidence="9">
        <text>shikimate + NADP(+) = 3-dehydroshikimate + NADPH + H(+)</text>
        <dbReference type="Rhea" id="RHEA:17737"/>
        <dbReference type="ChEBI" id="CHEBI:15378"/>
        <dbReference type="ChEBI" id="CHEBI:16630"/>
        <dbReference type="ChEBI" id="CHEBI:36208"/>
        <dbReference type="ChEBI" id="CHEBI:57783"/>
        <dbReference type="ChEBI" id="CHEBI:58349"/>
        <dbReference type="EC" id="1.1.1.25"/>
    </reaction>
</comment>
<keyword evidence="5 9" id="KW-0057">Aromatic amino acid biosynthesis</keyword>
<dbReference type="GO" id="GO:0008652">
    <property type="term" value="P:amino acid biosynthetic process"/>
    <property type="evidence" value="ECO:0007669"/>
    <property type="project" value="UniProtKB-KW"/>
</dbReference>
<proteinExistence type="inferred from homology"/>
<comment type="pathway">
    <text evidence="1 9">Metabolic intermediate biosynthesis; chorismate biosynthesis; chorismate from D-erythrose 4-phosphate and phosphoenolpyruvate: step 4/7.</text>
</comment>
<dbReference type="NCBIfam" id="TIGR00507">
    <property type="entry name" value="aroE"/>
    <property type="match status" value="1"/>
</dbReference>
<dbReference type="AlphaFoldDB" id="A0AB72ZC73"/>
<feature type="binding site" evidence="9">
    <location>
        <position position="239"/>
    </location>
    <ligand>
        <name>shikimate</name>
        <dbReference type="ChEBI" id="CHEBI:36208"/>
    </ligand>
</feature>
<dbReference type="GO" id="GO:0009423">
    <property type="term" value="P:chorismate biosynthetic process"/>
    <property type="evidence" value="ECO:0007669"/>
    <property type="project" value="UniProtKB-UniRule"/>
</dbReference>
<comment type="caution">
    <text evidence="12">The sequence shown here is derived from an EMBL/GenBank/DDBJ whole genome shotgun (WGS) entry which is preliminary data.</text>
</comment>
<evidence type="ECO:0000256" key="6">
    <source>
        <dbReference type="ARBA" id="ARBA00051639"/>
    </source>
</evidence>
<keyword evidence="13" id="KW-1185">Reference proteome</keyword>
<feature type="domain" description="Shikimate dehydrogenase substrate binding N-terminal" evidence="10">
    <location>
        <begin position="16"/>
        <end position="98"/>
    </location>
</feature>
<feature type="binding site" evidence="9">
    <location>
        <position position="237"/>
    </location>
    <ligand>
        <name>NADP(+)</name>
        <dbReference type="ChEBI" id="CHEBI:58349"/>
    </ligand>
</feature>
<dbReference type="HAMAP" id="MF_00222">
    <property type="entry name" value="Shikimate_DH_AroE"/>
    <property type="match status" value="1"/>
</dbReference>
<comment type="catalytic activity">
    <reaction evidence="7">
        <text>shikimate + NAD(+) = 3-dehydroshikimate + NADH + H(+)</text>
        <dbReference type="Rhea" id="RHEA:17741"/>
        <dbReference type="ChEBI" id="CHEBI:15378"/>
        <dbReference type="ChEBI" id="CHEBI:16630"/>
        <dbReference type="ChEBI" id="CHEBI:36208"/>
        <dbReference type="ChEBI" id="CHEBI:57540"/>
        <dbReference type="ChEBI" id="CHEBI:57945"/>
    </reaction>
</comment>
<evidence type="ECO:0000256" key="3">
    <source>
        <dbReference type="ARBA" id="ARBA00022857"/>
    </source>
</evidence>
<dbReference type="NCBIfam" id="NF009200">
    <property type="entry name" value="PRK12548.1"/>
    <property type="match status" value="1"/>
</dbReference>
<comment type="function">
    <text evidence="9">Involved in the biosynthesis of the chorismate, which leads to the biosynthesis of aromatic amino acids. Catalyzes the reversible NADPH linked reduction of 3-dehydroshikimate (DHSA) to yield shikimate (SA).</text>
</comment>
<evidence type="ECO:0000256" key="2">
    <source>
        <dbReference type="ARBA" id="ARBA00022605"/>
    </source>
</evidence>
<dbReference type="InterPro" id="IPR046346">
    <property type="entry name" value="Aminoacid_DH-like_N_sf"/>
</dbReference>
<dbReference type="Pfam" id="PF18317">
    <property type="entry name" value="SDH_C"/>
    <property type="match status" value="1"/>
</dbReference>
<dbReference type="SUPFAM" id="SSF53223">
    <property type="entry name" value="Aminoacid dehydrogenase-like, N-terminal domain"/>
    <property type="match status" value="1"/>
</dbReference>
<comment type="catalytic activity">
    <reaction evidence="6">
        <text>L-quinate + NAD(+) = 3-dehydroquinate + NADH + H(+)</text>
        <dbReference type="Rhea" id="RHEA:22364"/>
        <dbReference type="ChEBI" id="CHEBI:15378"/>
        <dbReference type="ChEBI" id="CHEBI:29751"/>
        <dbReference type="ChEBI" id="CHEBI:32364"/>
        <dbReference type="ChEBI" id="CHEBI:57540"/>
        <dbReference type="ChEBI" id="CHEBI:57945"/>
        <dbReference type="EC" id="1.1.1.24"/>
    </reaction>
</comment>
<comment type="caution">
    <text evidence="9">Lacks conserved residue(s) required for the propagation of feature annotation.</text>
</comment>
<feature type="binding site" evidence="9">
    <location>
        <position position="96"/>
    </location>
    <ligand>
        <name>shikimate</name>
        <dbReference type="ChEBI" id="CHEBI:36208"/>
    </ligand>
</feature>